<reference evidence="3 4" key="1">
    <citation type="submission" date="2024-06" db="EMBL/GenBank/DDBJ databases">
        <title>The Natural Products Discovery Center: Release of the First 8490 Sequenced Strains for Exploring Actinobacteria Biosynthetic Diversity.</title>
        <authorList>
            <person name="Kalkreuter E."/>
            <person name="Kautsar S.A."/>
            <person name="Yang D."/>
            <person name="Bader C.D."/>
            <person name="Teijaro C.N."/>
            <person name="Fluegel L."/>
            <person name="Davis C.M."/>
            <person name="Simpson J.R."/>
            <person name="Lauterbach L."/>
            <person name="Steele A.D."/>
            <person name="Gui C."/>
            <person name="Meng S."/>
            <person name="Li G."/>
            <person name="Viehrig K."/>
            <person name="Ye F."/>
            <person name="Su P."/>
            <person name="Kiefer A.F."/>
            <person name="Nichols A."/>
            <person name="Cepeda A.J."/>
            <person name="Yan W."/>
            <person name="Fan B."/>
            <person name="Jiang Y."/>
            <person name="Adhikari A."/>
            <person name="Zheng C.-J."/>
            <person name="Schuster L."/>
            <person name="Cowan T.M."/>
            <person name="Smanski M.J."/>
            <person name="Chevrette M.G."/>
            <person name="De Carvalho L.P.S."/>
            <person name="Shen B."/>
        </authorList>
    </citation>
    <scope>NUCLEOTIDE SEQUENCE [LARGE SCALE GENOMIC DNA]</scope>
    <source>
        <strain evidence="3 4">NPDC048117</strain>
    </source>
</reference>
<evidence type="ECO:0000256" key="1">
    <source>
        <dbReference type="SAM" id="MobiDB-lite"/>
    </source>
</evidence>
<feature type="region of interest" description="Disordered" evidence="1">
    <location>
        <begin position="1"/>
        <end position="21"/>
    </location>
</feature>
<keyword evidence="2" id="KW-0472">Membrane</keyword>
<dbReference type="RefSeq" id="WP_359275783.1">
    <property type="nucleotide sequence ID" value="NZ_JBEZNA010000068.1"/>
</dbReference>
<dbReference type="Proteomes" id="UP001551584">
    <property type="component" value="Unassembled WGS sequence"/>
</dbReference>
<feature type="transmembrane region" description="Helical" evidence="2">
    <location>
        <begin position="71"/>
        <end position="89"/>
    </location>
</feature>
<dbReference type="EMBL" id="JBEZNA010000068">
    <property type="protein sequence ID" value="MEU9580227.1"/>
    <property type="molecule type" value="Genomic_DNA"/>
</dbReference>
<feature type="compositionally biased region" description="Basic residues" evidence="1">
    <location>
        <begin position="216"/>
        <end position="232"/>
    </location>
</feature>
<evidence type="ECO:0000313" key="3">
    <source>
        <dbReference type="EMBL" id="MEU9580227.1"/>
    </source>
</evidence>
<keyword evidence="2" id="KW-0812">Transmembrane</keyword>
<evidence type="ECO:0000256" key="2">
    <source>
        <dbReference type="SAM" id="Phobius"/>
    </source>
</evidence>
<protein>
    <recommendedName>
        <fullName evidence="5">Integral membrane protein</fullName>
    </recommendedName>
</protein>
<name>A0ABV3EVI8_9ACTN</name>
<accession>A0ABV3EVI8</accession>
<sequence>MTYAPHAPRGSLPRPPGTWHPGSDLRRDADLRLLGDRGTKIMKWALPLVLGLLYGAWAATNSRHGGPVTGWNLIFGFVTALVFMLALMAMRAFAPRLPRGIRAAAWAAFAGIAVGFLVSASDGSLIRSLGVGVAVAAGVFVSVFYRVQTRRTPGAHGTGEPRYPVSPREDEARTAAYASGPPTTPSLPGAAGGPAGGAATAEPAAPAAPATPVRHGTLRRRRRGGKARHLVRTIRTARSTGRRR</sequence>
<evidence type="ECO:0000313" key="4">
    <source>
        <dbReference type="Proteomes" id="UP001551584"/>
    </source>
</evidence>
<keyword evidence="2" id="KW-1133">Transmembrane helix</keyword>
<feature type="compositionally biased region" description="Low complexity" evidence="1">
    <location>
        <begin position="197"/>
        <end position="215"/>
    </location>
</feature>
<feature type="region of interest" description="Disordered" evidence="1">
    <location>
        <begin position="153"/>
        <end position="244"/>
    </location>
</feature>
<feature type="transmembrane region" description="Helical" evidence="2">
    <location>
        <begin position="101"/>
        <end position="119"/>
    </location>
</feature>
<feature type="transmembrane region" description="Helical" evidence="2">
    <location>
        <begin position="41"/>
        <end position="59"/>
    </location>
</feature>
<keyword evidence="4" id="KW-1185">Reference proteome</keyword>
<comment type="caution">
    <text evidence="3">The sequence shown here is derived from an EMBL/GenBank/DDBJ whole genome shotgun (WGS) entry which is preliminary data.</text>
</comment>
<proteinExistence type="predicted"/>
<gene>
    <name evidence="3" type="ORF">AB0D95_23695</name>
</gene>
<feature type="compositionally biased region" description="Low complexity" evidence="1">
    <location>
        <begin position="178"/>
        <end position="189"/>
    </location>
</feature>
<feature type="transmembrane region" description="Helical" evidence="2">
    <location>
        <begin position="125"/>
        <end position="145"/>
    </location>
</feature>
<organism evidence="3 4">
    <name type="scientific">Streptomyces chilikensis</name>
    <dbReference type="NCBI Taxonomy" id="1194079"/>
    <lineage>
        <taxon>Bacteria</taxon>
        <taxon>Bacillati</taxon>
        <taxon>Actinomycetota</taxon>
        <taxon>Actinomycetes</taxon>
        <taxon>Kitasatosporales</taxon>
        <taxon>Streptomycetaceae</taxon>
        <taxon>Streptomyces</taxon>
    </lineage>
</organism>
<evidence type="ECO:0008006" key="5">
    <source>
        <dbReference type="Google" id="ProtNLM"/>
    </source>
</evidence>